<evidence type="ECO:0000256" key="1">
    <source>
        <dbReference type="SAM" id="MobiDB-lite"/>
    </source>
</evidence>
<sequence>MSGPLPYPSGMAEISSPFGTWTFDGEVLRITPGSHRRVHKVRKTLGEIALPLSTFTGLSYEPGRRSGKLRVRLKDGADPLSLVAGGHLPTNADPYQLTVEPEQQQAAEYLVDAVRFTRRPDDDPESFDRYALPGPSVPVTVSVGEATVSCDGRRVVMEWGWQAPEAKRKLRRTELALDAIEGVDWLPTIGLNDGLLRFRARDVPTTLPPEADPHCVRLVWGTENELMTVLVAAAVVARLPHPNAPAEPEPEDSSASAPDASTLDEVDGVLRRLRELGDLHRDGILDDAEFATAKQALLRRLSG</sequence>
<dbReference type="Proteomes" id="UP000005087">
    <property type="component" value="Chromosome"/>
</dbReference>
<evidence type="ECO:0000313" key="3">
    <source>
        <dbReference type="EMBL" id="EIE98556.1"/>
    </source>
</evidence>
<protein>
    <recommendedName>
        <fullName evidence="2">DUF4429 domain-containing protein</fullName>
    </recommendedName>
</protein>
<dbReference type="InterPro" id="IPR027860">
    <property type="entry name" value="DUF4429"/>
</dbReference>
<feature type="domain" description="DUF4429" evidence="2">
    <location>
        <begin position="21"/>
        <end position="115"/>
    </location>
</feature>
<reference evidence="3 4" key="1">
    <citation type="submission" date="2011-09" db="EMBL/GenBank/DDBJ databases">
        <authorList>
            <consortium name="US DOE Joint Genome Institute (JGI-PGF)"/>
            <person name="Lucas S."/>
            <person name="Han J."/>
            <person name="Lapidus A."/>
            <person name="Cheng J.-F."/>
            <person name="Goodwin L."/>
            <person name="Pitluck S."/>
            <person name="Peters L."/>
            <person name="Land M.L."/>
            <person name="Hauser L."/>
            <person name="Brambilla E."/>
            <person name="Klenk H.-P."/>
            <person name="Woyke T.J."/>
        </authorList>
    </citation>
    <scope>NUCLEOTIDE SEQUENCE [LARGE SCALE GENOMIC DNA]</scope>
    <source>
        <strain evidence="3 4">K62</strain>
    </source>
</reference>
<name>I1D0T2_9PSEU</name>
<evidence type="ECO:0000313" key="4">
    <source>
        <dbReference type="Proteomes" id="UP000005087"/>
    </source>
</evidence>
<reference evidence="4" key="2">
    <citation type="submission" date="2012-01" db="EMBL/GenBank/DDBJ databases">
        <title>Noncontiguous Finished sequence of chromosome of Saccharomonospora glauca K62.</title>
        <authorList>
            <consortium name="US DOE Joint Genome Institute"/>
            <person name="Lucas S."/>
            <person name="Han J."/>
            <person name="Lapidus A."/>
            <person name="Cheng J.-F."/>
            <person name="Goodwin L."/>
            <person name="Pitluck S."/>
            <person name="Peters L."/>
            <person name="Mikhailova N."/>
            <person name="Held B."/>
            <person name="Detter J.C."/>
            <person name="Han C."/>
            <person name="Tapia R."/>
            <person name="Land M."/>
            <person name="Hauser L."/>
            <person name="Kyrpides N."/>
            <person name="Ivanova N."/>
            <person name="Pagani I."/>
            <person name="Brambilla E.-M."/>
            <person name="Klenk H.-P."/>
            <person name="Woyke T."/>
        </authorList>
    </citation>
    <scope>NUCLEOTIDE SEQUENCE [LARGE SCALE GENOMIC DNA]</scope>
    <source>
        <strain evidence="4">K62</strain>
    </source>
</reference>
<dbReference type="Pfam" id="PF14472">
    <property type="entry name" value="DUF4429"/>
    <property type="match status" value="2"/>
</dbReference>
<dbReference type="EMBL" id="CM001484">
    <property type="protein sequence ID" value="EIE98556.1"/>
    <property type="molecule type" value="Genomic_DNA"/>
</dbReference>
<accession>I1D0T2</accession>
<feature type="region of interest" description="Disordered" evidence="1">
    <location>
        <begin position="241"/>
        <end position="261"/>
    </location>
</feature>
<evidence type="ECO:0000259" key="2">
    <source>
        <dbReference type="Pfam" id="PF14472"/>
    </source>
</evidence>
<keyword evidence="4" id="KW-1185">Reference proteome</keyword>
<proteinExistence type="predicted"/>
<organism evidence="3 4">
    <name type="scientific">Saccharomonospora glauca K62</name>
    <dbReference type="NCBI Taxonomy" id="928724"/>
    <lineage>
        <taxon>Bacteria</taxon>
        <taxon>Bacillati</taxon>
        <taxon>Actinomycetota</taxon>
        <taxon>Actinomycetes</taxon>
        <taxon>Pseudonocardiales</taxon>
        <taxon>Pseudonocardiaceae</taxon>
        <taxon>Saccharomonospora</taxon>
    </lineage>
</organism>
<gene>
    <name evidence="3" type="ORF">SacglDRAFT_01641</name>
</gene>
<dbReference type="eggNOG" id="ENOG5030PSG">
    <property type="taxonomic scope" value="Bacteria"/>
</dbReference>
<dbReference type="STRING" id="928724.SacglDRAFT_01641"/>
<feature type="domain" description="DUF4429" evidence="2">
    <location>
        <begin position="148"/>
        <end position="235"/>
    </location>
</feature>
<dbReference type="HOGENOM" id="CLU_082127_0_0_11"/>
<dbReference type="AlphaFoldDB" id="I1D0T2"/>